<dbReference type="PROSITE" id="PS51456">
    <property type="entry name" value="MYOSIN_MOTOR"/>
    <property type="match status" value="1"/>
</dbReference>
<dbReference type="GO" id="GO:0005524">
    <property type="term" value="F:ATP binding"/>
    <property type="evidence" value="ECO:0007669"/>
    <property type="project" value="UniProtKB-KW"/>
</dbReference>
<evidence type="ECO:0000313" key="12">
    <source>
        <dbReference type="Proteomes" id="UP000440578"/>
    </source>
</evidence>
<dbReference type="GO" id="GO:0006897">
    <property type="term" value="P:endocytosis"/>
    <property type="evidence" value="ECO:0007669"/>
    <property type="project" value="TreeGrafter"/>
</dbReference>
<dbReference type="InterPro" id="IPR010926">
    <property type="entry name" value="Myosin_TH1"/>
</dbReference>
<evidence type="ECO:0000256" key="5">
    <source>
        <dbReference type="ARBA" id="ARBA00023123"/>
    </source>
</evidence>
<dbReference type="PANTHER" id="PTHR13140:SF679">
    <property type="entry name" value="UNCONVENTIONAL MYOSIN IC"/>
    <property type="match status" value="1"/>
</dbReference>
<dbReference type="InterPro" id="IPR036961">
    <property type="entry name" value="Kinesin_motor_dom_sf"/>
</dbReference>
<feature type="domain" description="Myosin motor" evidence="9">
    <location>
        <begin position="44"/>
        <end position="764"/>
    </location>
</feature>
<keyword evidence="12" id="KW-1185">Reference proteome</keyword>
<name>A0A6A4VGP9_AMPAM</name>
<dbReference type="FunFam" id="1.10.10.820:FF:000001">
    <property type="entry name" value="Myosin heavy chain"/>
    <property type="match status" value="1"/>
</dbReference>
<dbReference type="CDD" id="cd01378">
    <property type="entry name" value="MYSc_Myo1"/>
    <property type="match status" value="1"/>
</dbReference>
<comment type="caution">
    <text evidence="11">The sequence shown here is derived from an EMBL/GenBank/DDBJ whole genome shotgun (WGS) entry which is preliminary data.</text>
</comment>
<dbReference type="GO" id="GO:0005902">
    <property type="term" value="C:microvillus"/>
    <property type="evidence" value="ECO:0007669"/>
    <property type="project" value="TreeGrafter"/>
</dbReference>
<evidence type="ECO:0000256" key="8">
    <source>
        <dbReference type="PROSITE-ProRule" id="PRU00782"/>
    </source>
</evidence>
<keyword evidence="2" id="KW-0547">Nucleotide-binding</keyword>
<dbReference type="InterPro" id="IPR027417">
    <property type="entry name" value="P-loop_NTPase"/>
</dbReference>
<dbReference type="GO" id="GO:0005886">
    <property type="term" value="C:plasma membrane"/>
    <property type="evidence" value="ECO:0007669"/>
    <property type="project" value="TreeGrafter"/>
</dbReference>
<dbReference type="GO" id="GO:0007015">
    <property type="term" value="P:actin filament organization"/>
    <property type="evidence" value="ECO:0007669"/>
    <property type="project" value="TreeGrafter"/>
</dbReference>
<dbReference type="GO" id="GO:0005546">
    <property type="term" value="F:phosphatidylinositol-4,5-bisphosphate binding"/>
    <property type="evidence" value="ECO:0007669"/>
    <property type="project" value="UniProtKB-ARBA"/>
</dbReference>
<dbReference type="Proteomes" id="UP000440578">
    <property type="component" value="Unassembled WGS sequence"/>
</dbReference>
<evidence type="ECO:0000256" key="3">
    <source>
        <dbReference type="ARBA" id="ARBA00022840"/>
    </source>
</evidence>
<dbReference type="PRINTS" id="PR00193">
    <property type="entry name" value="MYOSINHEAVY"/>
</dbReference>
<dbReference type="GO" id="GO:0005737">
    <property type="term" value="C:cytoplasm"/>
    <property type="evidence" value="ECO:0007669"/>
    <property type="project" value="TreeGrafter"/>
</dbReference>
<keyword evidence="4" id="KW-0446">Lipid-binding</keyword>
<dbReference type="AlphaFoldDB" id="A0A6A4VGP9"/>
<dbReference type="Gene3D" id="1.20.5.4820">
    <property type="match status" value="1"/>
</dbReference>
<feature type="domain" description="TH1" evidence="10">
    <location>
        <begin position="885"/>
        <end position="1065"/>
    </location>
</feature>
<dbReference type="SMART" id="SM00242">
    <property type="entry name" value="MYSc"/>
    <property type="match status" value="1"/>
</dbReference>
<dbReference type="Pfam" id="PF00063">
    <property type="entry name" value="Myosin_head"/>
    <property type="match status" value="2"/>
</dbReference>
<keyword evidence="3" id="KW-0067">ATP-binding</keyword>
<evidence type="ECO:0000256" key="1">
    <source>
        <dbReference type="ARBA" id="ARBA00008314"/>
    </source>
</evidence>
<dbReference type="PANTHER" id="PTHR13140">
    <property type="entry name" value="MYOSIN"/>
    <property type="match status" value="1"/>
</dbReference>
<sequence>MQRRAASLAADRLSDAAGRSSADSGTVQWAATMERALHARDQIGVEDFVLLEDYRSQEAFVDNLRKRFNADLIYTYIGPVLVSVNPYKELGIYGENHVKEYKGEAYYELPPHIYAVINGALTSLVEETRDQCILISGEEHELRAPAGRICSSTRAELVAIRGALEMLLRLEGGLAESPVIVCADSQAALATLASESGSGKTEASKKILQYIGEVCSRTGAEVRSVRDRLIQSNPVLEAFGNARTVRNDNSSRFGKYMDVEFNFMGEPTGGHIRNYLLEKSRVVSQAPGECNFHVFHLLLAGASDELLKELCLERDPKAFNYTKQSGHERDGMNDADQYHTVVNSMDIVGFGSGEQRDVQAIVAAILHLGNVHFQDVDGVSCSVDNAETTQRLAKVLGIPADSMQRALTHRTIEAQADVVTTTLGVEQSVYARDALSKAVYDRLFTWLVRRLNMSLASHDQGTRHSLLGILDIYGFEVFKSNSFEQFCINYCNEKLQQVFIELTLKSEQEEYLAEGIAWVPVEYFNNKIICDMIEMKHTGIVSLLDEECLRPGEANDMTFLNKMTQALRSHAHFEFRLKHYAGDVTYNVKTFMDKNNDLLYRDLKDAMAKSSNKIVQDIFPASELQGKKMPETVSTQFKKSLDQLMTILMSKEPSYVRCIKPNDVKQSHKLDTEVVSHQVKYLGLMENLRVRRAGFAFRRPFEPFLRRYKSLCPDTWPRYDGPARAGVHTLMKHLGFGDDDYSMGKTKVFIRLPKTIFEVEDRFQARKHELVTLITKIWRGRRQRLQYQKFVTGFITRNGPENDVNRRFVRVVRREWLKRLAGALPRSVLERTWPPAPPPCREADRLLRPLHLRWLTRRYVRHLPPDRKYALEQKVLAEKLFKGRKAGYPQTVAEPFRTSRLSADHEPLRPAVLAAVTKVDSSEVKYVAPVTKYDRHGYKPRARWIVATKRGVYVLDVHDKPKLKDRFALENVQLTVTAESDQLLLLKKVAPDQNGKEKGDLILICPHVIELVTKLAEISAEKVPIEIVSESRLAARLVAGQGEGGSAAQTAAPADNYICGLVPQQ</sequence>
<evidence type="ECO:0000313" key="11">
    <source>
        <dbReference type="EMBL" id="KAF0288631.1"/>
    </source>
</evidence>
<gene>
    <name evidence="11" type="primary">Myo61F_1</name>
    <name evidence="11" type="ORF">FJT64_013007</name>
</gene>
<dbReference type="EMBL" id="VIIS01002090">
    <property type="protein sequence ID" value="KAF0288631.1"/>
    <property type="molecule type" value="Genomic_DNA"/>
</dbReference>
<dbReference type="OrthoDB" id="6108017at2759"/>
<dbReference type="GO" id="GO:0030048">
    <property type="term" value="P:actin filament-based movement"/>
    <property type="evidence" value="ECO:0007669"/>
    <property type="project" value="TreeGrafter"/>
</dbReference>
<dbReference type="InterPro" id="IPR001609">
    <property type="entry name" value="Myosin_head_motor_dom-like"/>
</dbReference>
<evidence type="ECO:0000256" key="2">
    <source>
        <dbReference type="ARBA" id="ARBA00022741"/>
    </source>
</evidence>
<comment type="caution">
    <text evidence="8">Lacks conserved residue(s) required for the propagation of feature annotation.</text>
</comment>
<dbReference type="SUPFAM" id="SSF52540">
    <property type="entry name" value="P-loop containing nucleoside triphosphate hydrolases"/>
    <property type="match status" value="2"/>
</dbReference>
<comment type="similarity">
    <text evidence="1 8">Belongs to the TRAFAC class myosin-kinesin ATPase superfamily. Myosin family.</text>
</comment>
<evidence type="ECO:0000256" key="4">
    <source>
        <dbReference type="ARBA" id="ARBA00023121"/>
    </source>
</evidence>
<proteinExistence type="inferred from homology"/>
<keyword evidence="6" id="KW-0505">Motor protein</keyword>
<dbReference type="GO" id="GO:0051015">
    <property type="term" value="F:actin filament binding"/>
    <property type="evidence" value="ECO:0007669"/>
    <property type="project" value="TreeGrafter"/>
</dbReference>
<keyword evidence="5 8" id="KW-0518">Myosin</keyword>
<dbReference type="Gene3D" id="1.20.58.530">
    <property type="match status" value="1"/>
</dbReference>
<dbReference type="Gene3D" id="1.20.120.720">
    <property type="entry name" value="Myosin VI head, motor domain, U50 subdomain"/>
    <property type="match status" value="1"/>
</dbReference>
<dbReference type="Gene3D" id="3.40.850.10">
    <property type="entry name" value="Kinesin motor domain"/>
    <property type="match status" value="2"/>
</dbReference>
<evidence type="ECO:0000256" key="6">
    <source>
        <dbReference type="ARBA" id="ARBA00023175"/>
    </source>
</evidence>
<evidence type="ECO:0000256" key="7">
    <source>
        <dbReference type="ARBA" id="ARBA00023203"/>
    </source>
</evidence>
<dbReference type="FunFam" id="1.20.58.530:FF:000004">
    <property type="entry name" value="Unconventional myosin ID"/>
    <property type="match status" value="1"/>
</dbReference>
<dbReference type="Gene3D" id="1.10.10.820">
    <property type="match status" value="1"/>
</dbReference>
<protein>
    <submittedName>
        <fullName evidence="11">Myosin-IB</fullName>
    </submittedName>
</protein>
<dbReference type="GO" id="GO:0000146">
    <property type="term" value="F:microfilament motor activity"/>
    <property type="evidence" value="ECO:0007669"/>
    <property type="project" value="TreeGrafter"/>
</dbReference>
<feature type="region of interest" description="Actin-binding" evidence="8">
    <location>
        <begin position="641"/>
        <end position="663"/>
    </location>
</feature>
<dbReference type="GO" id="GO:0009888">
    <property type="term" value="P:tissue development"/>
    <property type="evidence" value="ECO:0007669"/>
    <property type="project" value="UniProtKB-ARBA"/>
</dbReference>
<dbReference type="PROSITE" id="PS51757">
    <property type="entry name" value="TH1"/>
    <property type="match status" value="1"/>
</dbReference>
<dbReference type="GO" id="GO:0016459">
    <property type="term" value="C:myosin complex"/>
    <property type="evidence" value="ECO:0007669"/>
    <property type="project" value="UniProtKB-KW"/>
</dbReference>
<reference evidence="11 12" key="1">
    <citation type="submission" date="2019-07" db="EMBL/GenBank/DDBJ databases">
        <title>Draft genome assembly of a fouling barnacle, Amphibalanus amphitrite (Darwin, 1854): The first reference genome for Thecostraca.</title>
        <authorList>
            <person name="Kim W."/>
        </authorList>
    </citation>
    <scope>NUCLEOTIDE SEQUENCE [LARGE SCALE GENOMIC DNA]</scope>
    <source>
        <strain evidence="11">SNU_AA5</strain>
        <tissue evidence="11">Soma without cirri and trophi</tissue>
    </source>
</reference>
<evidence type="ECO:0000259" key="9">
    <source>
        <dbReference type="PROSITE" id="PS51456"/>
    </source>
</evidence>
<keyword evidence="7 8" id="KW-0009">Actin-binding</keyword>
<evidence type="ECO:0000259" key="10">
    <source>
        <dbReference type="PROSITE" id="PS51757"/>
    </source>
</evidence>
<organism evidence="11 12">
    <name type="scientific">Amphibalanus amphitrite</name>
    <name type="common">Striped barnacle</name>
    <name type="synonym">Balanus amphitrite</name>
    <dbReference type="NCBI Taxonomy" id="1232801"/>
    <lineage>
        <taxon>Eukaryota</taxon>
        <taxon>Metazoa</taxon>
        <taxon>Ecdysozoa</taxon>
        <taxon>Arthropoda</taxon>
        <taxon>Crustacea</taxon>
        <taxon>Multicrustacea</taxon>
        <taxon>Cirripedia</taxon>
        <taxon>Thoracica</taxon>
        <taxon>Thoracicalcarea</taxon>
        <taxon>Balanomorpha</taxon>
        <taxon>Balanoidea</taxon>
        <taxon>Balanidae</taxon>
        <taxon>Amphibalaninae</taxon>
        <taxon>Amphibalanus</taxon>
    </lineage>
</organism>
<dbReference type="GO" id="GO:0007368">
    <property type="term" value="P:determination of left/right symmetry"/>
    <property type="evidence" value="ECO:0007669"/>
    <property type="project" value="UniProtKB-ARBA"/>
</dbReference>
<accession>A0A6A4VGP9</accession>
<dbReference type="InterPro" id="IPR036072">
    <property type="entry name" value="MYSc_Myo1"/>
</dbReference>
<dbReference type="Pfam" id="PF06017">
    <property type="entry name" value="Myosin_TH1"/>
    <property type="match status" value="1"/>
</dbReference>